<sequence>MSYRDGLKFSYTKIDALFSQATYSFSLDKLNR</sequence>
<gene>
    <name evidence="1" type="ORF">NCTC13316_01220</name>
</gene>
<dbReference type="AlphaFoldDB" id="A0A378JKB1"/>
<accession>A0A378JKB1</accession>
<proteinExistence type="predicted"/>
<keyword evidence="2" id="KW-1185">Reference proteome</keyword>
<name>A0A378JKB1_9GAMM</name>
<organism evidence="1 2">
    <name type="scientific">Legionella busanensis</name>
    <dbReference type="NCBI Taxonomy" id="190655"/>
    <lineage>
        <taxon>Bacteria</taxon>
        <taxon>Pseudomonadati</taxon>
        <taxon>Pseudomonadota</taxon>
        <taxon>Gammaproteobacteria</taxon>
        <taxon>Legionellales</taxon>
        <taxon>Legionellaceae</taxon>
        <taxon>Legionella</taxon>
    </lineage>
</organism>
<reference evidence="1 2" key="1">
    <citation type="submission" date="2018-06" db="EMBL/GenBank/DDBJ databases">
        <authorList>
            <consortium name="Pathogen Informatics"/>
            <person name="Doyle S."/>
        </authorList>
    </citation>
    <scope>NUCLEOTIDE SEQUENCE [LARGE SCALE GENOMIC DNA]</scope>
    <source>
        <strain evidence="1 2">NCTC13316</strain>
    </source>
</reference>
<protein>
    <submittedName>
        <fullName evidence="1">Uncharacterized protein</fullName>
    </submittedName>
</protein>
<dbReference type="EMBL" id="UGOD01000001">
    <property type="protein sequence ID" value="STX51128.1"/>
    <property type="molecule type" value="Genomic_DNA"/>
</dbReference>
<dbReference type="Proteomes" id="UP000254794">
    <property type="component" value="Unassembled WGS sequence"/>
</dbReference>
<evidence type="ECO:0000313" key="1">
    <source>
        <dbReference type="EMBL" id="STX51128.1"/>
    </source>
</evidence>
<evidence type="ECO:0000313" key="2">
    <source>
        <dbReference type="Proteomes" id="UP000254794"/>
    </source>
</evidence>